<evidence type="ECO:0000259" key="8">
    <source>
        <dbReference type="Pfam" id="PF13567"/>
    </source>
</evidence>
<dbReference type="KEGG" id="rca:Rcas_3433"/>
<feature type="transmembrane region" description="Helical" evidence="6">
    <location>
        <begin position="239"/>
        <end position="261"/>
    </location>
</feature>
<evidence type="ECO:0000256" key="3">
    <source>
        <dbReference type="ARBA" id="ARBA00022692"/>
    </source>
</evidence>
<dbReference type="STRING" id="383372.Rcas_3433"/>
<evidence type="ECO:0000256" key="5">
    <source>
        <dbReference type="ARBA" id="ARBA00023136"/>
    </source>
</evidence>
<name>A7NPI7_ROSCS</name>
<evidence type="ECO:0000259" key="7">
    <source>
        <dbReference type="Pfam" id="PF03772"/>
    </source>
</evidence>
<dbReference type="HOGENOM" id="CLU_010363_8_0_0"/>
<dbReference type="NCBIfam" id="TIGR00360">
    <property type="entry name" value="ComEC_N-term"/>
    <property type="match status" value="1"/>
</dbReference>
<reference evidence="9 10" key="1">
    <citation type="submission" date="2007-08" db="EMBL/GenBank/DDBJ databases">
        <title>Complete sequence of Roseiflexus castenholzii DSM 13941.</title>
        <authorList>
            <consortium name="US DOE Joint Genome Institute"/>
            <person name="Copeland A."/>
            <person name="Lucas S."/>
            <person name="Lapidus A."/>
            <person name="Barry K."/>
            <person name="Glavina del Rio T."/>
            <person name="Dalin E."/>
            <person name="Tice H."/>
            <person name="Pitluck S."/>
            <person name="Thompson L.S."/>
            <person name="Brettin T."/>
            <person name="Bruce D."/>
            <person name="Detter J.C."/>
            <person name="Han C."/>
            <person name="Tapia R."/>
            <person name="Schmutz J."/>
            <person name="Larimer F."/>
            <person name="Land M."/>
            <person name="Hauser L."/>
            <person name="Kyrpides N."/>
            <person name="Mikhailova N."/>
            <person name="Bryant D.A."/>
            <person name="Hanada S."/>
            <person name="Tsukatani Y."/>
            <person name="Richardson P."/>
        </authorList>
    </citation>
    <scope>NUCLEOTIDE SEQUENCE [LARGE SCALE GENOMIC DNA]</scope>
    <source>
        <strain evidence="10">DSM 13941 / HLO8</strain>
    </source>
</reference>
<dbReference type="InterPro" id="IPR052159">
    <property type="entry name" value="Competence_DNA_uptake"/>
</dbReference>
<gene>
    <name evidence="9" type="ordered locus">Rcas_3433</name>
</gene>
<feature type="domain" description="DUF4131" evidence="8">
    <location>
        <begin position="21"/>
        <end position="180"/>
    </location>
</feature>
<evidence type="ECO:0000313" key="10">
    <source>
        <dbReference type="Proteomes" id="UP000000263"/>
    </source>
</evidence>
<feature type="transmembrane region" description="Helical" evidence="6">
    <location>
        <begin position="273"/>
        <end position="293"/>
    </location>
</feature>
<keyword evidence="4 6" id="KW-1133">Transmembrane helix</keyword>
<evidence type="ECO:0000256" key="4">
    <source>
        <dbReference type="ARBA" id="ARBA00022989"/>
    </source>
</evidence>
<organism evidence="9 10">
    <name type="scientific">Roseiflexus castenholzii (strain DSM 13941 / HLO8)</name>
    <dbReference type="NCBI Taxonomy" id="383372"/>
    <lineage>
        <taxon>Bacteria</taxon>
        <taxon>Bacillati</taxon>
        <taxon>Chloroflexota</taxon>
        <taxon>Chloroflexia</taxon>
        <taxon>Chloroflexales</taxon>
        <taxon>Roseiflexineae</taxon>
        <taxon>Roseiflexaceae</taxon>
        <taxon>Roseiflexus</taxon>
    </lineage>
</organism>
<evidence type="ECO:0000313" key="9">
    <source>
        <dbReference type="EMBL" id="ABU59483.1"/>
    </source>
</evidence>
<dbReference type="eggNOG" id="COG0658">
    <property type="taxonomic scope" value="Bacteria"/>
</dbReference>
<dbReference type="InterPro" id="IPR025405">
    <property type="entry name" value="DUF4131"/>
</dbReference>
<keyword evidence="5 6" id="KW-0472">Membrane</keyword>
<proteinExistence type="predicted"/>
<evidence type="ECO:0000256" key="1">
    <source>
        <dbReference type="ARBA" id="ARBA00004651"/>
    </source>
</evidence>
<dbReference type="InterPro" id="IPR004477">
    <property type="entry name" value="ComEC_N"/>
</dbReference>
<feature type="transmembrane region" description="Helical" evidence="6">
    <location>
        <begin position="49"/>
        <end position="67"/>
    </location>
</feature>
<keyword evidence="2" id="KW-1003">Cell membrane</keyword>
<protein>
    <submittedName>
        <fullName evidence="9">ComEC/Rec2-related protein</fullName>
    </submittedName>
</protein>
<dbReference type="GO" id="GO:0005886">
    <property type="term" value="C:plasma membrane"/>
    <property type="evidence" value="ECO:0007669"/>
    <property type="project" value="UniProtKB-SubCell"/>
</dbReference>
<feature type="transmembrane region" description="Helical" evidence="6">
    <location>
        <begin position="376"/>
        <end position="395"/>
    </location>
</feature>
<feature type="transmembrane region" description="Helical" evidence="6">
    <location>
        <begin position="468"/>
        <end position="486"/>
    </location>
</feature>
<sequence length="494" mass="53845">MTLIVLALAWMVGIFLADALRLPLWHLVAGSVGGGIAAIVLRHHPRLRLFFLAICVAAAGGARLAAAEIPVLPHSIRLLNESGEVQIRGIVVEDPRRLADGQRVVMVADSVRVGNAWKPAEGLALVTLPRYPERFYGDRLELTGALTTPRAAARPGEFDYRVYLARRGIFSLMKPEQSRLIASNQGHPLMTALLWFRDQARRTLLRELPEPQAALAVGILLGLQSSIPDDVLEHFSAAGASHILVISGWNITIISAALYSLADGLKLERRKAFWSILITIWVYTLFVGATPTVIRAAVMGSIVVIGQRLDRPAHAWTTLFAACWAMTLWNPQTLWDMGFQLSALATASLFAYGKGTEALLMRTPLRVGWLDWAREALTATLAAQILALPLILYAFGNLSLIAPLANVAMLPMVPSAMLFGAIALVGGMIWLPLGQWLALPAYLFLAGLTEGARLFGQLPWAAVQLPPFPLWLLLAYYAIVVGAWLWNASVTVET</sequence>
<dbReference type="AlphaFoldDB" id="A7NPI7"/>
<dbReference type="PANTHER" id="PTHR30619">
    <property type="entry name" value="DNA INTERNALIZATION/COMPETENCE PROTEIN COMEC/REC2"/>
    <property type="match status" value="1"/>
</dbReference>
<dbReference type="Pfam" id="PF13567">
    <property type="entry name" value="DUF4131"/>
    <property type="match status" value="1"/>
</dbReference>
<evidence type="ECO:0000256" key="6">
    <source>
        <dbReference type="SAM" id="Phobius"/>
    </source>
</evidence>
<feature type="domain" description="ComEC/Rec2-related protein" evidence="7">
    <location>
        <begin position="219"/>
        <end position="487"/>
    </location>
</feature>
<dbReference type="EMBL" id="CP000804">
    <property type="protein sequence ID" value="ABU59483.1"/>
    <property type="molecule type" value="Genomic_DNA"/>
</dbReference>
<dbReference type="RefSeq" id="WP_012121907.1">
    <property type="nucleotide sequence ID" value="NC_009767.1"/>
</dbReference>
<evidence type="ECO:0000256" key="2">
    <source>
        <dbReference type="ARBA" id="ARBA00022475"/>
    </source>
</evidence>
<comment type="subcellular location">
    <subcellularLocation>
        <location evidence="1">Cell membrane</location>
        <topology evidence="1">Multi-pass membrane protein</topology>
    </subcellularLocation>
</comment>
<dbReference type="Pfam" id="PF03772">
    <property type="entry name" value="Competence"/>
    <property type="match status" value="1"/>
</dbReference>
<accession>A7NPI7</accession>
<keyword evidence="10" id="KW-1185">Reference proteome</keyword>
<feature type="transmembrane region" description="Helical" evidence="6">
    <location>
        <begin position="407"/>
        <end position="431"/>
    </location>
</feature>
<keyword evidence="3 6" id="KW-0812">Transmembrane</keyword>
<dbReference type="Proteomes" id="UP000000263">
    <property type="component" value="Chromosome"/>
</dbReference>
<dbReference type="OrthoDB" id="9761531at2"/>
<dbReference type="PANTHER" id="PTHR30619:SF1">
    <property type="entry name" value="RECOMBINATION PROTEIN 2"/>
    <property type="match status" value="1"/>
</dbReference>